<dbReference type="EMBL" id="JALJOQ010000176">
    <property type="protein sequence ID" value="KAK9791563.1"/>
    <property type="molecule type" value="Genomic_DNA"/>
</dbReference>
<organism evidence="1 2">
    <name type="scientific">Symbiochloris irregularis</name>
    <dbReference type="NCBI Taxonomy" id="706552"/>
    <lineage>
        <taxon>Eukaryota</taxon>
        <taxon>Viridiplantae</taxon>
        <taxon>Chlorophyta</taxon>
        <taxon>core chlorophytes</taxon>
        <taxon>Trebouxiophyceae</taxon>
        <taxon>Trebouxiales</taxon>
        <taxon>Trebouxiaceae</taxon>
        <taxon>Symbiochloris</taxon>
    </lineage>
</organism>
<evidence type="ECO:0000313" key="2">
    <source>
        <dbReference type="Proteomes" id="UP001465755"/>
    </source>
</evidence>
<dbReference type="Proteomes" id="UP001465755">
    <property type="component" value="Unassembled WGS sequence"/>
</dbReference>
<accession>A0AAW1NTT6</accession>
<gene>
    <name evidence="1" type="ORF">WJX73_004526</name>
</gene>
<keyword evidence="2" id="KW-1185">Reference proteome</keyword>
<comment type="caution">
    <text evidence="1">The sequence shown here is derived from an EMBL/GenBank/DDBJ whole genome shotgun (WGS) entry which is preliminary data.</text>
</comment>
<evidence type="ECO:0000313" key="1">
    <source>
        <dbReference type="EMBL" id="KAK9791563.1"/>
    </source>
</evidence>
<name>A0AAW1NTT6_9CHLO</name>
<reference evidence="1 2" key="1">
    <citation type="journal article" date="2024" name="Nat. Commun.">
        <title>Phylogenomics reveals the evolutionary origins of lichenization in chlorophyte algae.</title>
        <authorList>
            <person name="Puginier C."/>
            <person name="Libourel C."/>
            <person name="Otte J."/>
            <person name="Skaloud P."/>
            <person name="Haon M."/>
            <person name="Grisel S."/>
            <person name="Petersen M."/>
            <person name="Berrin J.G."/>
            <person name="Delaux P.M."/>
            <person name="Dal Grande F."/>
            <person name="Keller J."/>
        </authorList>
    </citation>
    <scope>NUCLEOTIDE SEQUENCE [LARGE SCALE GENOMIC DNA]</scope>
    <source>
        <strain evidence="1 2">SAG 2036</strain>
    </source>
</reference>
<protein>
    <submittedName>
        <fullName evidence="1">Uncharacterized protein</fullName>
    </submittedName>
</protein>
<proteinExistence type="predicted"/>
<dbReference type="AlphaFoldDB" id="A0AAW1NTT6"/>
<sequence length="127" mass="14188">MLLAHCCTPLHHQRLSAAWGRLVLRPRTVEARAAPFTPPSDVQKDGHEHDCNACRIRRMHSGRTANTEAIFEPEFLDQGLATRNADGTLVLKRTRRGRRSTSCVLLRLLKGRSLNRPGAATASRRCP</sequence>